<protein>
    <submittedName>
        <fullName evidence="1">Uncharacterized protein</fullName>
    </submittedName>
</protein>
<evidence type="ECO:0000313" key="2">
    <source>
        <dbReference type="Proteomes" id="UP000724672"/>
    </source>
</evidence>
<dbReference type="AlphaFoldDB" id="A0A942UVG0"/>
<sequence length="162" mass="18045">MALFKSFSGIITNIDHLWRGSTDRIGCTKLVSVENRDEGIVNFVVTPDTYFVDGVMIKEGDFVTGFYDALAPTPLIFPPQLRAIVMTKVSEYQNVKVDYFDTQLISSDGTLKLNLSPLTPVLLENGQPFITIPRNRNLVVVYGPTTRSIPAQTTPYKIIVLC</sequence>
<dbReference type="EMBL" id="WSFT01000029">
    <property type="protein sequence ID" value="MBS4538240.1"/>
    <property type="molecule type" value="Genomic_DNA"/>
</dbReference>
<accession>A0A942UVG0</accession>
<comment type="caution">
    <text evidence="1">The sequence shown here is derived from an EMBL/GenBank/DDBJ whole genome shotgun (WGS) entry which is preliminary data.</text>
</comment>
<reference evidence="1" key="1">
    <citation type="submission" date="2019-12" db="EMBL/GenBank/DDBJ databases">
        <title>Clostridiaceae gen. nov. sp. nov., isolated from sediment in Xinjiang, China.</title>
        <authorList>
            <person name="Zhang R."/>
        </authorList>
    </citation>
    <scope>NUCLEOTIDE SEQUENCE</scope>
    <source>
        <strain evidence="1">D2Q-11</strain>
    </source>
</reference>
<organism evidence="1 2">
    <name type="scientific">Anaeromonas frigoriresistens</name>
    <dbReference type="NCBI Taxonomy" id="2683708"/>
    <lineage>
        <taxon>Bacteria</taxon>
        <taxon>Bacillati</taxon>
        <taxon>Bacillota</taxon>
        <taxon>Tissierellia</taxon>
        <taxon>Tissierellales</taxon>
        <taxon>Thermohalobacteraceae</taxon>
        <taxon>Anaeromonas</taxon>
    </lineage>
</organism>
<name>A0A942UVG0_9FIRM</name>
<keyword evidence="2" id="KW-1185">Reference proteome</keyword>
<proteinExistence type="predicted"/>
<dbReference type="Proteomes" id="UP000724672">
    <property type="component" value="Unassembled WGS sequence"/>
</dbReference>
<gene>
    <name evidence="1" type="ORF">GOQ27_07180</name>
</gene>
<evidence type="ECO:0000313" key="1">
    <source>
        <dbReference type="EMBL" id="MBS4538240.1"/>
    </source>
</evidence>
<dbReference type="RefSeq" id="WP_203366166.1">
    <property type="nucleotide sequence ID" value="NZ_WSFT01000029.1"/>
</dbReference>